<feature type="domain" description="Glycosyl transferase family 1" evidence="2">
    <location>
        <begin position="168"/>
        <end position="316"/>
    </location>
</feature>
<gene>
    <name evidence="4" type="ORF">ACFOSB_15440</name>
</gene>
<evidence type="ECO:0000259" key="3">
    <source>
        <dbReference type="Pfam" id="PF13439"/>
    </source>
</evidence>
<dbReference type="InterPro" id="IPR028098">
    <property type="entry name" value="Glyco_trans_4-like_N"/>
</dbReference>
<keyword evidence="5" id="KW-1185">Reference proteome</keyword>
<proteinExistence type="predicted"/>
<dbReference type="CDD" id="cd03809">
    <property type="entry name" value="GT4_MtfB-like"/>
    <property type="match status" value="1"/>
</dbReference>
<dbReference type="Pfam" id="PF13439">
    <property type="entry name" value="Glyco_transf_4"/>
    <property type="match status" value="1"/>
</dbReference>
<dbReference type="PANTHER" id="PTHR46401:SF2">
    <property type="entry name" value="GLYCOSYLTRANSFERASE WBBK-RELATED"/>
    <property type="match status" value="1"/>
</dbReference>
<dbReference type="Proteomes" id="UP001595803">
    <property type="component" value="Unassembled WGS sequence"/>
</dbReference>
<dbReference type="PANTHER" id="PTHR46401">
    <property type="entry name" value="GLYCOSYLTRANSFERASE WBBK-RELATED"/>
    <property type="match status" value="1"/>
</dbReference>
<evidence type="ECO:0000313" key="5">
    <source>
        <dbReference type="Proteomes" id="UP001595803"/>
    </source>
</evidence>
<dbReference type="Pfam" id="PF00534">
    <property type="entry name" value="Glycos_transf_1"/>
    <property type="match status" value="1"/>
</dbReference>
<name>A0ABV7ZB85_9DEIO</name>
<dbReference type="Gene3D" id="3.40.50.2000">
    <property type="entry name" value="Glycogen Phosphorylase B"/>
    <property type="match status" value="2"/>
</dbReference>
<dbReference type="RefSeq" id="WP_380102727.1">
    <property type="nucleotide sequence ID" value="NZ_JBHRZG010000022.1"/>
</dbReference>
<evidence type="ECO:0000256" key="1">
    <source>
        <dbReference type="ARBA" id="ARBA00022679"/>
    </source>
</evidence>
<dbReference type="EMBL" id="JBHRZG010000022">
    <property type="protein sequence ID" value="MFC3834245.1"/>
    <property type="molecule type" value="Genomic_DNA"/>
</dbReference>
<organism evidence="4 5">
    <name type="scientific">Deinococcus rufus</name>
    <dbReference type="NCBI Taxonomy" id="2136097"/>
    <lineage>
        <taxon>Bacteria</taxon>
        <taxon>Thermotogati</taxon>
        <taxon>Deinococcota</taxon>
        <taxon>Deinococci</taxon>
        <taxon>Deinococcales</taxon>
        <taxon>Deinococcaceae</taxon>
        <taxon>Deinococcus</taxon>
    </lineage>
</organism>
<reference evidence="5" key="1">
    <citation type="journal article" date="2019" name="Int. J. Syst. Evol. Microbiol.">
        <title>The Global Catalogue of Microorganisms (GCM) 10K type strain sequencing project: providing services to taxonomists for standard genome sequencing and annotation.</title>
        <authorList>
            <consortium name="The Broad Institute Genomics Platform"/>
            <consortium name="The Broad Institute Genome Sequencing Center for Infectious Disease"/>
            <person name="Wu L."/>
            <person name="Ma J."/>
        </authorList>
    </citation>
    <scope>NUCLEOTIDE SEQUENCE [LARGE SCALE GENOMIC DNA]</scope>
    <source>
        <strain evidence="5">CCTCC AB 2017081</strain>
    </source>
</reference>
<dbReference type="InterPro" id="IPR001296">
    <property type="entry name" value="Glyco_trans_1"/>
</dbReference>
<dbReference type="SUPFAM" id="SSF53756">
    <property type="entry name" value="UDP-Glycosyltransferase/glycogen phosphorylase"/>
    <property type="match status" value="1"/>
</dbReference>
<evidence type="ECO:0000259" key="2">
    <source>
        <dbReference type="Pfam" id="PF00534"/>
    </source>
</evidence>
<feature type="domain" description="Glycosyltransferase subfamily 4-like N-terminal" evidence="3">
    <location>
        <begin position="77"/>
        <end position="148"/>
    </location>
</feature>
<accession>A0ABV7ZB85</accession>
<keyword evidence="1" id="KW-0808">Transferase</keyword>
<sequence>MPFVVNTRSLNTPNHTGVQRYVTNILAALPAPVQTLSSRPGAGLVEAQLWEQGALPHLLRGRLLFSPANSGPVRLRRQVITVHDVATLDHPEWFSGRFAHWYRWMLPRVIASAQHVITVSEYSRSRIVALTGADPGKVTSIPLGVDPAFRPPRAEDVSRVVQRYGIEGRFLLVVGSVEPRKNLQTLFEAWTHWTDRPDDLTLVVAGTQGHAFAGRGFDALPAACRLIGRVTDADLPALYAGASAFLFPSVYEGFGLPPLEAMACGTPVISSGATSLAEVVGDAALVVDPHDSASMIQAMKRLDEDTTLRRRLTDAGVRHAARFTWQRTAQATLDVLEREAAR</sequence>
<evidence type="ECO:0000313" key="4">
    <source>
        <dbReference type="EMBL" id="MFC3834245.1"/>
    </source>
</evidence>
<protein>
    <submittedName>
        <fullName evidence="4">Glycosyltransferase family 4 protein</fullName>
    </submittedName>
</protein>
<comment type="caution">
    <text evidence="4">The sequence shown here is derived from an EMBL/GenBank/DDBJ whole genome shotgun (WGS) entry which is preliminary data.</text>
</comment>